<accession>A0ABR0YLC6</accession>
<protein>
    <submittedName>
        <fullName evidence="9">Protachykinin-1-like</fullName>
    </submittedName>
</protein>
<evidence type="ECO:0000256" key="7">
    <source>
        <dbReference type="SAM" id="MobiDB-lite"/>
    </source>
</evidence>
<dbReference type="Proteomes" id="UP001369086">
    <property type="component" value="Unassembled WGS sequence"/>
</dbReference>
<name>A0ABR0YLC6_HUSHU</name>
<dbReference type="InterPro" id="IPR013055">
    <property type="entry name" value="Tachy_Neuro_lke_CS"/>
</dbReference>
<feature type="region of interest" description="Disordered" evidence="7">
    <location>
        <begin position="131"/>
        <end position="152"/>
    </location>
</feature>
<keyword evidence="10" id="KW-1185">Reference proteome</keyword>
<keyword evidence="4" id="KW-0165">Cleavage on pair of basic residues</keyword>
<dbReference type="PROSITE" id="PS00267">
    <property type="entry name" value="TACHYKININ"/>
    <property type="match status" value="2"/>
</dbReference>
<comment type="caution">
    <text evidence="9">The sequence shown here is derived from an EMBL/GenBank/DDBJ whole genome shotgun (WGS) entry which is preliminary data.</text>
</comment>
<evidence type="ECO:0000256" key="1">
    <source>
        <dbReference type="ARBA" id="ARBA00004613"/>
    </source>
</evidence>
<evidence type="ECO:0000256" key="3">
    <source>
        <dbReference type="ARBA" id="ARBA00022525"/>
    </source>
</evidence>
<evidence type="ECO:0000256" key="2">
    <source>
        <dbReference type="ARBA" id="ARBA00007518"/>
    </source>
</evidence>
<evidence type="ECO:0000256" key="6">
    <source>
        <dbReference type="ARBA" id="ARBA00022815"/>
    </source>
</evidence>
<keyword evidence="8" id="KW-1133">Transmembrane helix</keyword>
<organism evidence="9 10">
    <name type="scientific">Huso huso</name>
    <name type="common">Beluga</name>
    <name type="synonym">Acipenser huso</name>
    <dbReference type="NCBI Taxonomy" id="61971"/>
    <lineage>
        <taxon>Eukaryota</taxon>
        <taxon>Metazoa</taxon>
        <taxon>Chordata</taxon>
        <taxon>Craniata</taxon>
        <taxon>Vertebrata</taxon>
        <taxon>Euteleostomi</taxon>
        <taxon>Actinopterygii</taxon>
        <taxon>Chondrostei</taxon>
        <taxon>Acipenseriformes</taxon>
        <taxon>Acipenseridae</taxon>
        <taxon>Huso</taxon>
    </lineage>
</organism>
<dbReference type="PANTHER" id="PTHR11250">
    <property type="entry name" value="TACHYKININ"/>
    <property type="match status" value="1"/>
</dbReference>
<evidence type="ECO:0000256" key="8">
    <source>
        <dbReference type="SAM" id="Phobius"/>
    </source>
</evidence>
<proteinExistence type="inferred from homology"/>
<comment type="similarity">
    <text evidence="2">Belongs to the tachykinin family.</text>
</comment>
<evidence type="ECO:0000256" key="5">
    <source>
        <dbReference type="ARBA" id="ARBA00022729"/>
    </source>
</evidence>
<dbReference type="PANTHER" id="PTHR11250:SF5">
    <property type="entry name" value="PROTACHYKININ-1-LIKE ISOFORM X1-RELATED"/>
    <property type="match status" value="1"/>
</dbReference>
<evidence type="ECO:0000256" key="4">
    <source>
        <dbReference type="ARBA" id="ARBA00022685"/>
    </source>
</evidence>
<feature type="transmembrane region" description="Helical" evidence="8">
    <location>
        <begin position="6"/>
        <end position="26"/>
    </location>
</feature>
<evidence type="ECO:0000313" key="10">
    <source>
        <dbReference type="Proteomes" id="UP001369086"/>
    </source>
</evidence>
<sequence length="152" mass="17513">MQHDRSAPIDAIVFILLESLFLLKNATKDMKRALEMESLKLLILVVVMLFAQVYCAEETSSSQEQENWPADSWRKEPPENNLAHQVAELIKRSKSHQFYGLMGRRSGAPQAVPMGYKRHKGEMFVGLMGRRSSSGELSEELDRPQYYARRRK</sequence>
<keyword evidence="6" id="KW-0027">Amidation</keyword>
<evidence type="ECO:0000313" key="9">
    <source>
        <dbReference type="EMBL" id="KAK6473226.1"/>
    </source>
</evidence>
<keyword evidence="8" id="KW-0812">Transmembrane</keyword>
<feature type="region of interest" description="Disordered" evidence="7">
    <location>
        <begin position="58"/>
        <end position="77"/>
    </location>
</feature>
<keyword evidence="5" id="KW-0732">Signal</keyword>
<dbReference type="EMBL" id="JAHFZB010000028">
    <property type="protein sequence ID" value="KAK6473226.1"/>
    <property type="molecule type" value="Genomic_DNA"/>
</dbReference>
<keyword evidence="8" id="KW-0472">Membrane</keyword>
<reference evidence="9 10" key="1">
    <citation type="submission" date="2021-05" db="EMBL/GenBank/DDBJ databases">
        <authorList>
            <person name="Zahm M."/>
            <person name="Klopp C."/>
            <person name="Cabau C."/>
            <person name="Kuhl H."/>
            <person name="Suciu R."/>
            <person name="Ciorpac M."/>
            <person name="Holostenco D."/>
            <person name="Gessner J."/>
            <person name="Wuertz S."/>
            <person name="Hohne C."/>
            <person name="Stock M."/>
            <person name="Gislard M."/>
            <person name="Lluch J."/>
            <person name="Milhes M."/>
            <person name="Lampietro C."/>
            <person name="Lopez Roques C."/>
            <person name="Donnadieu C."/>
            <person name="Du K."/>
            <person name="Schartl M."/>
            <person name="Guiguen Y."/>
        </authorList>
    </citation>
    <scope>NUCLEOTIDE SEQUENCE [LARGE SCALE GENOMIC DNA]</scope>
    <source>
        <strain evidence="9">Hh-F2</strain>
        <tissue evidence="9">Blood</tissue>
    </source>
</reference>
<keyword evidence="3" id="KW-0964">Secreted</keyword>
<gene>
    <name evidence="9" type="ORF">HHUSO_G27927</name>
</gene>
<comment type="subcellular location">
    <subcellularLocation>
        <location evidence="1">Secreted</location>
    </subcellularLocation>
</comment>